<accession>A0A4U6CR41</accession>
<reference evidence="1 2" key="1">
    <citation type="submission" date="2019-05" db="EMBL/GenBank/DDBJ databases">
        <title>Dyadobacter AR-3-8 sp. nov., isolated from arctic soil.</title>
        <authorList>
            <person name="Chaudhary D.K."/>
        </authorList>
    </citation>
    <scope>NUCLEOTIDE SEQUENCE [LARGE SCALE GENOMIC DNA]</scope>
    <source>
        <strain evidence="1 2">AR-3-8</strain>
    </source>
</reference>
<comment type="caution">
    <text evidence="1">The sequence shown here is derived from an EMBL/GenBank/DDBJ whole genome shotgun (WGS) entry which is preliminary data.</text>
</comment>
<evidence type="ECO:0000313" key="1">
    <source>
        <dbReference type="EMBL" id="TKT87022.1"/>
    </source>
</evidence>
<protein>
    <submittedName>
        <fullName evidence="1">Uncharacterized protein</fullName>
    </submittedName>
</protein>
<name>A0A4U6CR41_9BACT</name>
<organism evidence="1 2">
    <name type="scientific">Dyadobacter frigoris</name>
    <dbReference type="NCBI Taxonomy" id="2576211"/>
    <lineage>
        <taxon>Bacteria</taxon>
        <taxon>Pseudomonadati</taxon>
        <taxon>Bacteroidota</taxon>
        <taxon>Cytophagia</taxon>
        <taxon>Cytophagales</taxon>
        <taxon>Spirosomataceae</taxon>
        <taxon>Dyadobacter</taxon>
    </lineage>
</organism>
<dbReference type="Proteomes" id="UP000304900">
    <property type="component" value="Unassembled WGS sequence"/>
</dbReference>
<sequence>MAIALKNEWFSKGEYAERYLKPALELIPLKNGASSDLLVVWHKDKMCTLLHDRFEWYWRAGSFSSRHIEI</sequence>
<dbReference type="RefSeq" id="WP_137343882.1">
    <property type="nucleotide sequence ID" value="NZ_BSQH01000005.1"/>
</dbReference>
<gene>
    <name evidence="1" type="ORF">FDK13_30885</name>
</gene>
<evidence type="ECO:0000313" key="2">
    <source>
        <dbReference type="Proteomes" id="UP000304900"/>
    </source>
</evidence>
<dbReference type="AlphaFoldDB" id="A0A4U6CR41"/>
<keyword evidence="2" id="KW-1185">Reference proteome</keyword>
<dbReference type="OrthoDB" id="4762426at2"/>
<proteinExistence type="predicted"/>
<dbReference type="EMBL" id="SZVO01000021">
    <property type="protein sequence ID" value="TKT87022.1"/>
    <property type="molecule type" value="Genomic_DNA"/>
</dbReference>